<dbReference type="EMBL" id="CM011690">
    <property type="protein sequence ID" value="TMS08786.1"/>
    <property type="molecule type" value="Genomic_DNA"/>
</dbReference>
<comment type="caution">
    <text evidence="1">The sequence shown here is derived from an EMBL/GenBank/DDBJ whole genome shotgun (WGS) entry which is preliminary data.</text>
</comment>
<sequence length="206" mass="23055">MIGEELNISYTVEKSGDMVIPPLDLTVRYPHKSPQNNNLLYLTHVTTSPQVKCNTSRLINPENINPKVVNPNPKTETLGVFVLSCENLDCASFTCSIPEATISQVNVTFRVWKPTFIKGSFSSLYMLVNGTLGIRDTHLFELSSSDTARSAKIQVTKETLGGIPIWIIIISILIGLLILALVIFALWKMGFFKRKSRDFSKEDMMD</sequence>
<accession>A0ACD3QNJ9</accession>
<evidence type="ECO:0000313" key="2">
    <source>
        <dbReference type="Proteomes" id="UP000793456"/>
    </source>
</evidence>
<keyword evidence="2" id="KW-1185">Reference proteome</keyword>
<reference evidence="1" key="1">
    <citation type="submission" date="2018-11" db="EMBL/GenBank/DDBJ databases">
        <title>The sequence and de novo assembly of Larimichthys crocea genome using PacBio and Hi-C technologies.</title>
        <authorList>
            <person name="Xu P."/>
            <person name="Chen B."/>
            <person name="Zhou Z."/>
            <person name="Ke Q."/>
            <person name="Wu Y."/>
            <person name="Bai H."/>
            <person name="Pu F."/>
        </authorList>
    </citation>
    <scope>NUCLEOTIDE SEQUENCE</scope>
    <source>
        <tissue evidence="1">Muscle</tissue>
    </source>
</reference>
<protein>
    <submittedName>
        <fullName evidence="1">Uncharacterized protein</fullName>
    </submittedName>
</protein>
<evidence type="ECO:0000313" key="1">
    <source>
        <dbReference type="EMBL" id="TMS08786.1"/>
    </source>
</evidence>
<proteinExistence type="predicted"/>
<organism evidence="1 2">
    <name type="scientific">Larimichthys crocea</name>
    <name type="common">Large yellow croaker</name>
    <name type="synonym">Pseudosciaena crocea</name>
    <dbReference type="NCBI Taxonomy" id="215358"/>
    <lineage>
        <taxon>Eukaryota</taxon>
        <taxon>Metazoa</taxon>
        <taxon>Chordata</taxon>
        <taxon>Craniata</taxon>
        <taxon>Vertebrata</taxon>
        <taxon>Euteleostomi</taxon>
        <taxon>Actinopterygii</taxon>
        <taxon>Neopterygii</taxon>
        <taxon>Teleostei</taxon>
        <taxon>Neoteleostei</taxon>
        <taxon>Acanthomorphata</taxon>
        <taxon>Eupercaria</taxon>
        <taxon>Sciaenidae</taxon>
        <taxon>Larimichthys</taxon>
    </lineage>
</organism>
<gene>
    <name evidence="1" type="ORF">E3U43_006269</name>
</gene>
<dbReference type="Proteomes" id="UP000793456">
    <property type="component" value="Chromosome XVII"/>
</dbReference>
<name>A0ACD3QNJ9_LARCR</name>